<organism evidence="1 2">
    <name type="scientific">Robertmurraya yapensis</name>
    <name type="common">ex Hitch et al 2024</name>
    <dbReference type="NCBI Taxonomy" id="3133160"/>
    <lineage>
        <taxon>Bacteria</taxon>
        <taxon>Bacillati</taxon>
        <taxon>Bacillota</taxon>
        <taxon>Bacilli</taxon>
        <taxon>Bacillales</taxon>
        <taxon>Bacillaceae</taxon>
        <taxon>Robertmurraya</taxon>
    </lineage>
</organism>
<gene>
    <name evidence="1" type="ORF">WMO40_20950</name>
</gene>
<name>A0ACC6SH20_9BACI</name>
<comment type="caution">
    <text evidence="1">The sequence shown here is derived from an EMBL/GenBank/DDBJ whole genome shotgun (WGS) entry which is preliminary data.</text>
</comment>
<keyword evidence="2" id="KW-1185">Reference proteome</keyword>
<sequence>MLYEKMTLKEQILRLYSKGMTPAAIARELKTRTNYVWKVVNEHREK</sequence>
<dbReference type="EMBL" id="JBBMEW010000028">
    <property type="protein sequence ID" value="MEQ2529147.1"/>
    <property type="molecule type" value="Genomic_DNA"/>
</dbReference>
<proteinExistence type="predicted"/>
<reference evidence="1" key="1">
    <citation type="submission" date="2024-03" db="EMBL/GenBank/DDBJ databases">
        <title>Human intestinal bacterial collection.</title>
        <authorList>
            <person name="Pauvert C."/>
            <person name="Hitch T.C.A."/>
            <person name="Clavel T."/>
        </authorList>
    </citation>
    <scope>NUCLEOTIDE SEQUENCE</scope>
    <source>
        <strain evidence="1">CLA-AA-H227</strain>
    </source>
</reference>
<protein>
    <submittedName>
        <fullName evidence="1">Uncharacterized protein</fullName>
    </submittedName>
</protein>
<dbReference type="Proteomes" id="UP001439875">
    <property type="component" value="Unassembled WGS sequence"/>
</dbReference>
<evidence type="ECO:0000313" key="1">
    <source>
        <dbReference type="EMBL" id="MEQ2529147.1"/>
    </source>
</evidence>
<accession>A0ACC6SH20</accession>
<evidence type="ECO:0000313" key="2">
    <source>
        <dbReference type="Proteomes" id="UP001439875"/>
    </source>
</evidence>